<proteinExistence type="predicted"/>
<protein>
    <submittedName>
        <fullName evidence="1">Uncharacterized protein</fullName>
    </submittedName>
</protein>
<organism evidence="1 2">
    <name type="scientific">Engystomops pustulosus</name>
    <name type="common">Tungara frog</name>
    <name type="synonym">Physalaemus pustulosus</name>
    <dbReference type="NCBI Taxonomy" id="76066"/>
    <lineage>
        <taxon>Eukaryota</taxon>
        <taxon>Metazoa</taxon>
        <taxon>Chordata</taxon>
        <taxon>Craniata</taxon>
        <taxon>Vertebrata</taxon>
        <taxon>Euteleostomi</taxon>
        <taxon>Amphibia</taxon>
        <taxon>Batrachia</taxon>
        <taxon>Anura</taxon>
        <taxon>Neobatrachia</taxon>
        <taxon>Hyloidea</taxon>
        <taxon>Leptodactylidae</taxon>
        <taxon>Leiuperinae</taxon>
        <taxon>Engystomops</taxon>
    </lineage>
</organism>
<dbReference type="Proteomes" id="UP000824782">
    <property type="component" value="Unassembled WGS sequence"/>
</dbReference>
<gene>
    <name evidence="1" type="ORF">GDO81_027878</name>
</gene>
<evidence type="ECO:0000313" key="2">
    <source>
        <dbReference type="Proteomes" id="UP000824782"/>
    </source>
</evidence>
<reference evidence="1" key="1">
    <citation type="thesis" date="2020" institute="ProQuest LLC" country="789 East Eisenhower Parkway, Ann Arbor, MI, USA">
        <title>Comparative Genomics and Chromosome Evolution.</title>
        <authorList>
            <person name="Mudd A.B."/>
        </authorList>
    </citation>
    <scope>NUCLEOTIDE SEQUENCE</scope>
    <source>
        <strain evidence="1">237g6f4</strain>
        <tissue evidence="1">Blood</tissue>
    </source>
</reference>
<sequence>MSACSAPPLMFPSSLITAAKHCMGHPDRIRPAPDLIETLTCGERVHDKKVKPHHTFWTAMRSEGAVHNACISSYINKYRRTKPITSAAERVYLSAPLVTAILGLS</sequence>
<accession>A0AAV6YDV7</accession>
<comment type="caution">
    <text evidence="1">The sequence shown here is derived from an EMBL/GenBank/DDBJ whole genome shotgun (WGS) entry which is preliminary data.</text>
</comment>
<name>A0AAV6YDV7_ENGPU</name>
<dbReference type="EMBL" id="WNYA01058658">
    <property type="protein sequence ID" value="KAG8535729.1"/>
    <property type="molecule type" value="Genomic_DNA"/>
</dbReference>
<evidence type="ECO:0000313" key="1">
    <source>
        <dbReference type="EMBL" id="KAG8535729.1"/>
    </source>
</evidence>
<dbReference type="AlphaFoldDB" id="A0AAV6YDV7"/>
<keyword evidence="2" id="KW-1185">Reference proteome</keyword>